<reference evidence="2" key="2">
    <citation type="submission" date="2022-10" db="EMBL/GenBank/DDBJ databases">
        <authorList>
            <person name="Aires J."/>
            <person name="Mesa V."/>
        </authorList>
    </citation>
    <scope>NUCLEOTIDE SEQUENCE</scope>
    <source>
        <strain evidence="2">Clostridium neonatale JD116</strain>
    </source>
</reference>
<comment type="caution">
    <text evidence="1">The sequence shown here is derived from an EMBL/GenBank/DDBJ whole genome shotgun (WGS) entry which is preliminary data.</text>
</comment>
<accession>A0AA86MK82</accession>
<proteinExistence type="predicted"/>
<protein>
    <submittedName>
        <fullName evidence="1">Uncharacterized protein</fullName>
    </submittedName>
</protein>
<evidence type="ECO:0000313" key="2">
    <source>
        <dbReference type="EMBL" id="CAI3629215.1"/>
    </source>
</evidence>
<dbReference type="EMBL" id="CAMTCP010000242">
    <property type="protein sequence ID" value="CAI3629215.1"/>
    <property type="molecule type" value="Genomic_DNA"/>
</dbReference>
<organism evidence="1 3">
    <name type="scientific">Clostridium neonatale</name>
    <dbReference type="NCBI Taxonomy" id="137838"/>
    <lineage>
        <taxon>Bacteria</taxon>
        <taxon>Bacillati</taxon>
        <taxon>Bacillota</taxon>
        <taxon>Clostridia</taxon>
        <taxon>Eubacteriales</taxon>
        <taxon>Clostridiaceae</taxon>
        <taxon>Clostridium</taxon>
    </lineage>
</organism>
<dbReference type="AlphaFoldDB" id="A0AA86MK82"/>
<evidence type="ECO:0000313" key="1">
    <source>
        <dbReference type="EMBL" id="CAG9701963.1"/>
    </source>
</evidence>
<dbReference type="EMBL" id="CAKJVE010000001">
    <property type="protein sequence ID" value="CAG9701963.1"/>
    <property type="molecule type" value="Genomic_DNA"/>
</dbReference>
<gene>
    <name evidence="2" type="ORF">CNEO2_440015</name>
    <name evidence="1" type="ORF">CNEO_10427</name>
</gene>
<dbReference type="RefSeq" id="WP_210887900.1">
    <property type="nucleotide sequence ID" value="NZ_CAKJVE010000001.1"/>
</dbReference>
<dbReference type="Proteomes" id="UP000789738">
    <property type="component" value="Unassembled WGS sequence"/>
</dbReference>
<name>A0AA86MK82_9CLOT</name>
<reference evidence="1" key="1">
    <citation type="submission" date="2021-10" db="EMBL/GenBank/DDBJ databases">
        <authorList>
            <person name="Mesa V."/>
        </authorList>
    </citation>
    <scope>NUCLEOTIDE SEQUENCE</scope>
    <source>
        <strain evidence="1">CC3_PB</strain>
    </source>
</reference>
<sequence length="59" mass="7055">MKSKSKEIQEKFGYKVTDEKCLAQYSFEDIAIAIGIGEQYKQNEEEYKEIFWNNTYSPY</sequence>
<dbReference type="Proteomes" id="UP001189143">
    <property type="component" value="Unassembled WGS sequence"/>
</dbReference>
<evidence type="ECO:0000313" key="3">
    <source>
        <dbReference type="Proteomes" id="UP000789738"/>
    </source>
</evidence>